<dbReference type="OrthoDB" id="1923650at2759"/>
<name>A0A0S3TAT1_PHAAN</name>
<gene>
    <name evidence="1" type="primary">Vigan.11G182000</name>
    <name evidence="1" type="ORF">VIGAN_11182000</name>
</gene>
<accession>A0A0S3TAT1</accession>
<reference evidence="1 2" key="1">
    <citation type="journal article" date="2015" name="Sci. Rep.">
        <title>The power of single molecule real-time sequencing technology in the de novo assembly of a eukaryotic genome.</title>
        <authorList>
            <person name="Sakai H."/>
            <person name="Naito K."/>
            <person name="Ogiso-Tanaka E."/>
            <person name="Takahashi Y."/>
            <person name="Iseki K."/>
            <person name="Muto C."/>
            <person name="Satou K."/>
            <person name="Teruya K."/>
            <person name="Shiroma A."/>
            <person name="Shimoji M."/>
            <person name="Hirano T."/>
            <person name="Itoh T."/>
            <person name="Kaga A."/>
            <person name="Tomooka N."/>
        </authorList>
    </citation>
    <scope>NUCLEOTIDE SEQUENCE [LARGE SCALE GENOMIC DNA]</scope>
    <source>
        <strain evidence="2">cv. Shumari</strain>
    </source>
</reference>
<feature type="non-terminal residue" evidence="1">
    <location>
        <position position="164"/>
    </location>
</feature>
<protein>
    <submittedName>
        <fullName evidence="1">Uncharacterized protein</fullName>
    </submittedName>
</protein>
<organism evidence="1 2">
    <name type="scientific">Vigna angularis var. angularis</name>
    <dbReference type="NCBI Taxonomy" id="157739"/>
    <lineage>
        <taxon>Eukaryota</taxon>
        <taxon>Viridiplantae</taxon>
        <taxon>Streptophyta</taxon>
        <taxon>Embryophyta</taxon>
        <taxon>Tracheophyta</taxon>
        <taxon>Spermatophyta</taxon>
        <taxon>Magnoliopsida</taxon>
        <taxon>eudicotyledons</taxon>
        <taxon>Gunneridae</taxon>
        <taxon>Pentapetalae</taxon>
        <taxon>rosids</taxon>
        <taxon>fabids</taxon>
        <taxon>Fabales</taxon>
        <taxon>Fabaceae</taxon>
        <taxon>Papilionoideae</taxon>
        <taxon>50 kb inversion clade</taxon>
        <taxon>NPAAA clade</taxon>
        <taxon>indigoferoid/millettioid clade</taxon>
        <taxon>Phaseoleae</taxon>
        <taxon>Vigna</taxon>
    </lineage>
</organism>
<keyword evidence="2" id="KW-1185">Reference proteome</keyword>
<evidence type="ECO:0000313" key="2">
    <source>
        <dbReference type="Proteomes" id="UP000291084"/>
    </source>
</evidence>
<dbReference type="EMBL" id="AP015044">
    <property type="protein sequence ID" value="BAU02319.1"/>
    <property type="molecule type" value="Genomic_DNA"/>
</dbReference>
<sequence>MQGNIRTRRTVSSEPLLVDPEIEKAARRNNSDTRKRKALAAQAALESSTSFNNHIIESFDSSSVNGMAGAGPPPRRTIGDSITYTSPRNFSSIVRPTMSDKLAEMKPALLQLISSNQFSGLDNEDPHAHLVTFYELCGTMGVQGEDEEALYMRLFPFSLNGKAK</sequence>
<dbReference type="AlphaFoldDB" id="A0A0S3TAT1"/>
<evidence type="ECO:0000313" key="1">
    <source>
        <dbReference type="EMBL" id="BAU02319.1"/>
    </source>
</evidence>
<dbReference type="Proteomes" id="UP000291084">
    <property type="component" value="Chromosome 11"/>
</dbReference>
<proteinExistence type="predicted"/>